<dbReference type="InterPro" id="IPR011010">
    <property type="entry name" value="DNA_brk_join_enz"/>
</dbReference>
<dbReference type="InterPro" id="IPR013762">
    <property type="entry name" value="Integrase-like_cat_sf"/>
</dbReference>
<dbReference type="SUPFAM" id="SSF56349">
    <property type="entry name" value="DNA breaking-rejoining enzymes"/>
    <property type="match status" value="1"/>
</dbReference>
<name>A0ABP8T166_9ACTN</name>
<dbReference type="PROSITE" id="PS51898">
    <property type="entry name" value="TYR_RECOMBINASE"/>
    <property type="match status" value="1"/>
</dbReference>
<comment type="caution">
    <text evidence="3">The sequence shown here is derived from an EMBL/GenBank/DDBJ whole genome shotgun (WGS) entry which is preliminary data.</text>
</comment>
<dbReference type="InterPro" id="IPR002104">
    <property type="entry name" value="Integrase_catalytic"/>
</dbReference>
<reference evidence="4" key="1">
    <citation type="journal article" date="2019" name="Int. J. Syst. Evol. Microbiol.">
        <title>The Global Catalogue of Microorganisms (GCM) 10K type strain sequencing project: providing services to taxonomists for standard genome sequencing and annotation.</title>
        <authorList>
            <consortium name="The Broad Institute Genomics Platform"/>
            <consortium name="The Broad Institute Genome Sequencing Center for Infectious Disease"/>
            <person name="Wu L."/>
            <person name="Ma J."/>
        </authorList>
    </citation>
    <scope>NUCLEOTIDE SEQUENCE [LARGE SCALE GENOMIC DNA]</scope>
    <source>
        <strain evidence="4">JCM 3175</strain>
    </source>
</reference>
<gene>
    <name evidence="3" type="ORF">GCM10023176_57520</name>
</gene>
<dbReference type="Pfam" id="PF00589">
    <property type="entry name" value="Phage_integrase"/>
    <property type="match status" value="1"/>
</dbReference>
<evidence type="ECO:0000313" key="4">
    <source>
        <dbReference type="Proteomes" id="UP001500307"/>
    </source>
</evidence>
<dbReference type="PANTHER" id="PTHR30349:SF91">
    <property type="entry name" value="INTA PROTEIN"/>
    <property type="match status" value="1"/>
</dbReference>
<dbReference type="EMBL" id="BAABGU010000049">
    <property type="protein sequence ID" value="GAA4579535.1"/>
    <property type="molecule type" value="Genomic_DNA"/>
</dbReference>
<feature type="domain" description="Tyr recombinase" evidence="2">
    <location>
        <begin position="1"/>
        <end position="85"/>
    </location>
</feature>
<dbReference type="InterPro" id="IPR050090">
    <property type="entry name" value="Tyrosine_recombinase_XerCD"/>
</dbReference>
<dbReference type="Gene3D" id="1.10.443.10">
    <property type="entry name" value="Intergrase catalytic core"/>
    <property type="match status" value="1"/>
</dbReference>
<keyword evidence="1" id="KW-0233">DNA recombination</keyword>
<evidence type="ECO:0000259" key="2">
    <source>
        <dbReference type="PROSITE" id="PS51898"/>
    </source>
</evidence>
<protein>
    <recommendedName>
        <fullName evidence="2">Tyr recombinase domain-containing protein</fullName>
    </recommendedName>
</protein>
<keyword evidence="4" id="KW-1185">Reference proteome</keyword>
<dbReference type="Proteomes" id="UP001500307">
    <property type="component" value="Unassembled WGS sequence"/>
</dbReference>
<sequence>MLFTTKIGTPIEPRNINRHFDQLCERAGVRRIRVHDLRHSCATLLYDQGVPLERIQDVLGHSSPTVTKSIYVEATRRVQQDSVDRLGFLFDG</sequence>
<evidence type="ECO:0000256" key="1">
    <source>
        <dbReference type="ARBA" id="ARBA00023172"/>
    </source>
</evidence>
<organism evidence="3 4">
    <name type="scientific">Micromonospora coerulea</name>
    <dbReference type="NCBI Taxonomy" id="47856"/>
    <lineage>
        <taxon>Bacteria</taxon>
        <taxon>Bacillati</taxon>
        <taxon>Actinomycetota</taxon>
        <taxon>Actinomycetes</taxon>
        <taxon>Micromonosporales</taxon>
        <taxon>Micromonosporaceae</taxon>
        <taxon>Micromonospora</taxon>
    </lineage>
</organism>
<proteinExistence type="predicted"/>
<accession>A0ABP8T166</accession>
<dbReference type="PANTHER" id="PTHR30349">
    <property type="entry name" value="PHAGE INTEGRASE-RELATED"/>
    <property type="match status" value="1"/>
</dbReference>
<dbReference type="RefSeq" id="WP_346124689.1">
    <property type="nucleotide sequence ID" value="NZ_BAABGU010000049.1"/>
</dbReference>
<evidence type="ECO:0000313" key="3">
    <source>
        <dbReference type="EMBL" id="GAA4579535.1"/>
    </source>
</evidence>